<dbReference type="AlphaFoldDB" id="A0A4S8QTA7"/>
<feature type="compositionally biased region" description="Basic and acidic residues" evidence="1">
    <location>
        <begin position="202"/>
        <end position="221"/>
    </location>
</feature>
<reference evidence="2 3" key="1">
    <citation type="submission" date="2017-12" db="EMBL/GenBank/DDBJ databases">
        <title>Comparative genomics of Botrytis spp.</title>
        <authorList>
            <person name="Valero-Jimenez C.A."/>
            <person name="Tapia P."/>
            <person name="Veloso J."/>
            <person name="Silva-Moreno E."/>
            <person name="Staats M."/>
            <person name="Valdes J.H."/>
            <person name="Van Kan J.A.L."/>
        </authorList>
    </citation>
    <scope>NUCLEOTIDE SEQUENCE [LARGE SCALE GENOMIC DNA]</scope>
    <source>
        <strain evidence="2 3">MUCL435</strain>
    </source>
</reference>
<dbReference type="EMBL" id="PQXL01000336">
    <property type="protein sequence ID" value="THV47082.1"/>
    <property type="molecule type" value="Genomic_DNA"/>
</dbReference>
<evidence type="ECO:0000313" key="2">
    <source>
        <dbReference type="EMBL" id="THV47082.1"/>
    </source>
</evidence>
<dbReference type="Proteomes" id="UP000308671">
    <property type="component" value="Unassembled WGS sequence"/>
</dbReference>
<protein>
    <submittedName>
        <fullName evidence="2">Uncharacterized protein</fullName>
    </submittedName>
</protein>
<feature type="region of interest" description="Disordered" evidence="1">
    <location>
        <begin position="130"/>
        <end position="157"/>
    </location>
</feature>
<proteinExistence type="predicted"/>
<gene>
    <name evidence="2" type="ORF">BGAL_0336g00020</name>
</gene>
<evidence type="ECO:0000313" key="3">
    <source>
        <dbReference type="Proteomes" id="UP000308671"/>
    </source>
</evidence>
<feature type="region of interest" description="Disordered" evidence="1">
    <location>
        <begin position="183"/>
        <end position="254"/>
    </location>
</feature>
<organism evidence="2 3">
    <name type="scientific">Botrytis galanthina</name>
    <dbReference type="NCBI Taxonomy" id="278940"/>
    <lineage>
        <taxon>Eukaryota</taxon>
        <taxon>Fungi</taxon>
        <taxon>Dikarya</taxon>
        <taxon>Ascomycota</taxon>
        <taxon>Pezizomycotina</taxon>
        <taxon>Leotiomycetes</taxon>
        <taxon>Helotiales</taxon>
        <taxon>Sclerotiniaceae</taxon>
        <taxon>Botrytis</taxon>
    </lineage>
</organism>
<accession>A0A4S8QTA7</accession>
<sequence>MRTMDAAIVLWGFDVSLISLDRNRTSLLGKSSTYSAPKEKIASIPIFRATLVNGYRIIIEKKREKSRVNSLDVMNVQQNFCFSGGIGRFERDSENGMCVRKFLVKSENTSTPHFIHASLLIQGRLLPLSPSPQEIENRKSKTTKHTYHRNRQTNNDKIRHHITNRKRIMQHIRVNTMGFLHNSTCPVSGEVGAADKEDGEEEGKRPDDDDEDHKPSDDIEAGRGVAGEDAAVEEDEGEFDEAESGDLEELAGPEGLGVERVRMGVWMKGIRGVEVRGGKRLKRVNVRYLNPVSLFESMAPVQDIQAV</sequence>
<keyword evidence="3" id="KW-1185">Reference proteome</keyword>
<evidence type="ECO:0000256" key="1">
    <source>
        <dbReference type="SAM" id="MobiDB-lite"/>
    </source>
</evidence>
<name>A0A4S8QTA7_9HELO</name>
<comment type="caution">
    <text evidence="2">The sequence shown here is derived from an EMBL/GenBank/DDBJ whole genome shotgun (WGS) entry which is preliminary data.</text>
</comment>
<feature type="compositionally biased region" description="Acidic residues" evidence="1">
    <location>
        <begin position="230"/>
        <end position="251"/>
    </location>
</feature>
<feature type="compositionally biased region" description="Basic residues" evidence="1">
    <location>
        <begin position="140"/>
        <end position="151"/>
    </location>
</feature>